<accession>A0ABT8TFZ6</accession>
<dbReference type="CDD" id="cd04301">
    <property type="entry name" value="NAT_SF"/>
    <property type="match status" value="1"/>
</dbReference>
<gene>
    <name evidence="2" type="ORF">QWI16_07665</name>
</gene>
<comment type="caution">
    <text evidence="2">The sequence shown here is derived from an EMBL/GenBank/DDBJ whole genome shotgun (WGS) entry which is preliminary data.</text>
</comment>
<name>A0ABT8TFZ6_9GAMM</name>
<dbReference type="PANTHER" id="PTHR13355">
    <property type="entry name" value="GLUCOSAMINE 6-PHOSPHATE N-ACETYLTRANSFERASE"/>
    <property type="match status" value="1"/>
</dbReference>
<dbReference type="PANTHER" id="PTHR13355:SF11">
    <property type="entry name" value="GLUCOSAMINE 6-PHOSPHATE N-ACETYLTRANSFERASE"/>
    <property type="match status" value="1"/>
</dbReference>
<sequence>MTRTSDGQFRCYTKDWKSAKADLCAIRETVFIREQGVQVSEEWDGLDSSARHFLIEPADKATPLVVGCARILEEPWQGSMALHIGRVAVLRPWRKLGVGTALMTTMLDWCSRKEHVHKLVFLHAQLGVITFYEKLGFAATGPVFMDAGIEHRTMVLRENVQN</sequence>
<proteinExistence type="predicted"/>
<evidence type="ECO:0000313" key="3">
    <source>
        <dbReference type="Proteomes" id="UP001168380"/>
    </source>
</evidence>
<dbReference type="Proteomes" id="UP001168380">
    <property type="component" value="Unassembled WGS sequence"/>
</dbReference>
<evidence type="ECO:0000313" key="2">
    <source>
        <dbReference type="EMBL" id="MDO3382048.1"/>
    </source>
</evidence>
<keyword evidence="3" id="KW-1185">Reference proteome</keyword>
<reference evidence="2" key="1">
    <citation type="submission" date="2023-07" db="EMBL/GenBank/DDBJ databases">
        <title>Gilvimarinus algae sp. nov., isolated from the surface of Kelp.</title>
        <authorList>
            <person name="Sun Y.Y."/>
            <person name="Gong Y."/>
            <person name="Du Z.J."/>
        </authorList>
    </citation>
    <scope>NUCLEOTIDE SEQUENCE</scope>
    <source>
        <strain evidence="2">SDUM040014</strain>
    </source>
</reference>
<evidence type="ECO:0000259" key="1">
    <source>
        <dbReference type="PROSITE" id="PS51186"/>
    </source>
</evidence>
<dbReference type="InterPro" id="IPR000182">
    <property type="entry name" value="GNAT_dom"/>
</dbReference>
<protein>
    <submittedName>
        <fullName evidence="2">GNAT family N-acetyltransferase</fullName>
        <ecNumber evidence="2">2.3.1.-</ecNumber>
    </submittedName>
</protein>
<keyword evidence="2" id="KW-0012">Acyltransferase</keyword>
<feature type="domain" description="N-acetyltransferase" evidence="1">
    <location>
        <begin position="7"/>
        <end position="159"/>
    </location>
</feature>
<dbReference type="EMBL" id="JAULRT010000052">
    <property type="protein sequence ID" value="MDO3382048.1"/>
    <property type="molecule type" value="Genomic_DNA"/>
</dbReference>
<keyword evidence="2" id="KW-0808">Transferase</keyword>
<organism evidence="2 3">
    <name type="scientific">Gilvimarinus algae</name>
    <dbReference type="NCBI Taxonomy" id="3058037"/>
    <lineage>
        <taxon>Bacteria</taxon>
        <taxon>Pseudomonadati</taxon>
        <taxon>Pseudomonadota</taxon>
        <taxon>Gammaproteobacteria</taxon>
        <taxon>Cellvibrionales</taxon>
        <taxon>Cellvibrionaceae</taxon>
        <taxon>Gilvimarinus</taxon>
    </lineage>
</organism>
<dbReference type="InterPro" id="IPR039143">
    <property type="entry name" value="GNPNAT1-like"/>
</dbReference>
<dbReference type="GO" id="GO:0016746">
    <property type="term" value="F:acyltransferase activity"/>
    <property type="evidence" value="ECO:0007669"/>
    <property type="project" value="UniProtKB-KW"/>
</dbReference>
<dbReference type="SUPFAM" id="SSF55729">
    <property type="entry name" value="Acyl-CoA N-acyltransferases (Nat)"/>
    <property type="match status" value="1"/>
</dbReference>
<dbReference type="InterPro" id="IPR016181">
    <property type="entry name" value="Acyl_CoA_acyltransferase"/>
</dbReference>
<dbReference type="EC" id="2.3.1.-" evidence="2"/>
<dbReference type="RefSeq" id="WP_302712208.1">
    <property type="nucleotide sequence ID" value="NZ_JAULRT010000052.1"/>
</dbReference>
<dbReference type="Gene3D" id="3.40.630.30">
    <property type="match status" value="1"/>
</dbReference>
<dbReference type="Pfam" id="PF00583">
    <property type="entry name" value="Acetyltransf_1"/>
    <property type="match status" value="1"/>
</dbReference>
<dbReference type="PROSITE" id="PS51186">
    <property type="entry name" value="GNAT"/>
    <property type="match status" value="1"/>
</dbReference>